<feature type="region of interest" description="Disordered" evidence="1">
    <location>
        <begin position="1"/>
        <end position="22"/>
    </location>
</feature>
<dbReference type="HOGENOM" id="CLU_1328247_0_0_1"/>
<organism evidence="2">
    <name type="scientific">Oryza punctata</name>
    <name type="common">Red rice</name>
    <dbReference type="NCBI Taxonomy" id="4537"/>
    <lineage>
        <taxon>Eukaryota</taxon>
        <taxon>Viridiplantae</taxon>
        <taxon>Streptophyta</taxon>
        <taxon>Embryophyta</taxon>
        <taxon>Tracheophyta</taxon>
        <taxon>Spermatophyta</taxon>
        <taxon>Magnoliopsida</taxon>
        <taxon>Liliopsida</taxon>
        <taxon>Poales</taxon>
        <taxon>Poaceae</taxon>
        <taxon>BOP clade</taxon>
        <taxon>Oryzoideae</taxon>
        <taxon>Oryzeae</taxon>
        <taxon>Oryzinae</taxon>
        <taxon>Oryza</taxon>
    </lineage>
</organism>
<proteinExistence type="predicted"/>
<feature type="region of interest" description="Disordered" evidence="1">
    <location>
        <begin position="77"/>
        <end position="99"/>
    </location>
</feature>
<keyword evidence="3" id="KW-1185">Reference proteome</keyword>
<accession>A0A0E0LW44</accession>
<evidence type="ECO:0000256" key="1">
    <source>
        <dbReference type="SAM" id="MobiDB-lite"/>
    </source>
</evidence>
<dbReference type="eggNOG" id="ENOG502T0TJ">
    <property type="taxonomic scope" value="Eukaryota"/>
</dbReference>
<dbReference type="AlphaFoldDB" id="A0A0E0LW44"/>
<evidence type="ECO:0000313" key="2">
    <source>
        <dbReference type="EnsemblPlants" id="OPUNC08G16470.1"/>
    </source>
</evidence>
<evidence type="ECO:0000313" key="3">
    <source>
        <dbReference type="Proteomes" id="UP000026962"/>
    </source>
</evidence>
<protein>
    <submittedName>
        <fullName evidence="2">Uncharacterized protein</fullName>
    </submittedName>
</protein>
<dbReference type="Proteomes" id="UP000026962">
    <property type="component" value="Chromosome 8"/>
</dbReference>
<name>A0A0E0LW44_ORYPU</name>
<reference evidence="2" key="1">
    <citation type="submission" date="2015-04" db="UniProtKB">
        <authorList>
            <consortium name="EnsemblPlants"/>
        </authorList>
    </citation>
    <scope>IDENTIFICATION</scope>
</reference>
<reference evidence="2" key="2">
    <citation type="submission" date="2018-05" db="EMBL/GenBank/DDBJ databases">
        <title>OpunRS2 (Oryza punctata Reference Sequence Version 2).</title>
        <authorList>
            <person name="Zhang J."/>
            <person name="Kudrna D."/>
            <person name="Lee S."/>
            <person name="Talag J."/>
            <person name="Welchert J."/>
            <person name="Wing R.A."/>
        </authorList>
    </citation>
    <scope>NUCLEOTIDE SEQUENCE [LARGE SCALE GENOMIC DNA]</scope>
</reference>
<dbReference type="STRING" id="4537.A0A0E0LW44"/>
<sequence>MADKVKVEEPPPVGSPPGGANEQISAVLRDFGQGIMRLERRRMEMQWEIDRGWKETEARHNRMLLDAQRHLHEALAAAPPPAKKARREHGGGANTGGQRPTVWVKKCASMSHSFFPMVITPMGNLPGRWAGSDLSWAQGSVLLSAHLVRLHDLHQPFLAHSCGPRAASLPRAPPPPSLSLSLSIAITSPLASSMSQMASAAPRLRLR</sequence>
<dbReference type="Gramene" id="OPUNC08G16470.1">
    <property type="protein sequence ID" value="OPUNC08G16470.1"/>
    <property type="gene ID" value="OPUNC08G16470"/>
</dbReference>
<dbReference type="EnsemblPlants" id="OPUNC08G16470.1">
    <property type="protein sequence ID" value="OPUNC08G16470.1"/>
    <property type="gene ID" value="OPUNC08G16470"/>
</dbReference>